<dbReference type="GO" id="GO:0009086">
    <property type="term" value="P:methionine biosynthetic process"/>
    <property type="evidence" value="ECO:0007669"/>
    <property type="project" value="UniProtKB-UniRule"/>
</dbReference>
<comment type="function">
    <text evidence="1 11">Catalyzes the transfer of a methyl group from 5-methyltetrahydrofolate to homocysteine resulting in methionine formation.</text>
</comment>
<comment type="caution">
    <text evidence="11">Lacks conserved residue(s) required for the propagation of feature annotation.</text>
</comment>
<dbReference type="CDD" id="cd03312">
    <property type="entry name" value="CIMS_N_terminal_like"/>
    <property type="match status" value="1"/>
</dbReference>
<evidence type="ECO:0000256" key="6">
    <source>
        <dbReference type="ARBA" id="ARBA00022679"/>
    </source>
</evidence>
<evidence type="ECO:0000256" key="10">
    <source>
        <dbReference type="ARBA" id="ARBA00023167"/>
    </source>
</evidence>
<dbReference type="Proteomes" id="UP000014139">
    <property type="component" value="Unassembled WGS sequence"/>
</dbReference>
<feature type="binding site" evidence="13">
    <location>
        <position position="743"/>
    </location>
    <ligand>
        <name>Zn(2+)</name>
        <dbReference type="ChEBI" id="CHEBI:29105"/>
        <label>1</label>
        <note>catalytic</note>
    </ligand>
</feature>
<dbReference type="GO" id="GO:0003871">
    <property type="term" value="F:5-methyltetrahydropteroyltriglutamate-homocysteine S-methyltransferase activity"/>
    <property type="evidence" value="ECO:0007669"/>
    <property type="project" value="UniProtKB-UniRule"/>
</dbReference>
<feature type="binding site" evidence="12">
    <location>
        <position position="128"/>
    </location>
    <ligand>
        <name>5-methyltetrahydropteroyltri-L-glutamate</name>
        <dbReference type="ChEBI" id="CHEBI:58207"/>
    </ligand>
</feature>
<feature type="active site" description="Proton donor" evidence="11 14">
    <location>
        <position position="711"/>
    </location>
</feature>
<dbReference type="NCBIfam" id="NF003556">
    <property type="entry name" value="PRK05222.1"/>
    <property type="match status" value="1"/>
</dbReference>
<evidence type="ECO:0000256" key="12">
    <source>
        <dbReference type="PIRSR" id="PIRSR000382-1"/>
    </source>
</evidence>
<evidence type="ECO:0000256" key="3">
    <source>
        <dbReference type="ARBA" id="ARBA00009553"/>
    </source>
</evidence>
<comment type="cofactor">
    <cofactor evidence="13">
        <name>Zn(2+)</name>
        <dbReference type="ChEBI" id="CHEBI:29105"/>
    </cofactor>
    <text evidence="13">Binds 2 Zn(2+) ions per subunit.</text>
</comment>
<sequence length="771" mass="83767">MTSTTPTSRATVHGYPRQGADRELKKAVEAYWKGRIDADALLATARELRLRNLAELRDAGIDEIPSNHFSCYDHVLDTSVLLGAVPERHVTAVPDASTPAGELDRYFAMARGTADAPPLEMTKWFDTNYHYLVPELGPDTAFTLNAAKPLAEFAEAREQGVTTRPVLVGPVTFLLLAKDPTGTDGFRPLDLLDQVVPLYADLLRQLREAGAEWVQLDEPALVTDQPADVLAKVAETYATLAAEPKRPKILLASYFDRLGDALPVLASSPVEGLALDFTNNAAANLDALAAAGGILDKRLVAGVVNGRNIWAADLTAALSTLGTLLGLAGSVDVAASCSLLHVPYDVTLETDLDPEIAGWLSFARQKLAEIVTLRRGLTEDRSAIEDVLRANADRLASRAASPIVRVPAVRERVAAVTEADLHRASPYGKRRLAQQDRLHLPELPTTTIGSFPQTAELRKARAALRAGNLDQDAYREAMRAEVRAVIAEQEELGLDVLVHGEPERNDMVQYFGEQLTGFLATQHGWVQSYGTRYVRPPLIVGDVARPEPMTVEWATYAQSLTEKPVKGMLTGPVTMLAWSFVRDDQPEGDTARQVALALRDEVVDLEAAGISVIQVDEPALRETLPLRTADRAAYLDWAVASFRLSTAGVRDDTQIHTHMCYAEFGDVLQAIIDMDADVTSLEAARSNMAIVADLARAGYPNEAGPGVWDIHSPRVPSVEEIAGHLRAAVEAFPVERLWVNPDCGLKTRGYPEVRATLANLVEATGQLRARA</sequence>
<feature type="binding site" evidence="11">
    <location>
        <position position="658"/>
    </location>
    <ligand>
        <name>Zn(2+)</name>
        <dbReference type="ChEBI" id="CHEBI:29105"/>
        <note>catalytic</note>
    </ligand>
</feature>
<keyword evidence="9 11" id="KW-0862">Zinc</keyword>
<evidence type="ECO:0000256" key="14">
    <source>
        <dbReference type="PIRSR" id="PIRSR000382-3"/>
    </source>
</evidence>
<feature type="binding site" evidence="11">
    <location>
        <begin position="22"/>
        <end position="25"/>
    </location>
    <ligand>
        <name>5-methyltetrahydropteroyltri-L-glutamate</name>
        <dbReference type="ChEBI" id="CHEBI:58207"/>
    </ligand>
</feature>
<comment type="catalytic activity">
    <reaction evidence="11">
        <text>5-methyltetrahydropteroyltri-L-glutamate + L-homocysteine = tetrahydropteroyltri-L-glutamate + L-methionine</text>
        <dbReference type="Rhea" id="RHEA:21196"/>
        <dbReference type="ChEBI" id="CHEBI:57844"/>
        <dbReference type="ChEBI" id="CHEBI:58140"/>
        <dbReference type="ChEBI" id="CHEBI:58199"/>
        <dbReference type="ChEBI" id="CHEBI:58207"/>
        <dbReference type="EC" id="2.1.1.14"/>
    </reaction>
</comment>
<keyword evidence="4 11" id="KW-0489">Methyltransferase</keyword>
<feature type="binding site" evidence="11">
    <location>
        <position position="501"/>
    </location>
    <ligand>
        <name>L-homocysteine</name>
        <dbReference type="ChEBI" id="CHEBI:58199"/>
    </ligand>
</feature>
<dbReference type="GO" id="GO:0032259">
    <property type="term" value="P:methylation"/>
    <property type="evidence" value="ECO:0007669"/>
    <property type="project" value="UniProtKB-KW"/>
</dbReference>
<feature type="domain" description="Cobalamin-independent methionine synthase MetE N-terminal" evidence="16">
    <location>
        <begin position="11"/>
        <end position="324"/>
    </location>
</feature>
<dbReference type="CDD" id="cd03311">
    <property type="entry name" value="CIMS_C_terminal_like"/>
    <property type="match status" value="1"/>
</dbReference>
<dbReference type="SUPFAM" id="SSF51726">
    <property type="entry name" value="UROD/MetE-like"/>
    <property type="match status" value="2"/>
</dbReference>
<evidence type="ECO:0000313" key="17">
    <source>
        <dbReference type="EMBL" id="EOD63999.1"/>
    </source>
</evidence>
<feature type="binding site" evidence="11">
    <location>
        <position position="660"/>
    </location>
    <ligand>
        <name>Zn(2+)</name>
        <dbReference type="ChEBI" id="CHEBI:29105"/>
        <note>catalytic</note>
    </ligand>
</feature>
<evidence type="ECO:0000259" key="15">
    <source>
        <dbReference type="Pfam" id="PF01717"/>
    </source>
</evidence>
<dbReference type="HAMAP" id="MF_00172">
    <property type="entry name" value="Meth_synth"/>
    <property type="match status" value="1"/>
</dbReference>
<feature type="binding site" evidence="11 12">
    <location>
        <position position="578"/>
    </location>
    <ligand>
        <name>5-methyltetrahydropteroyltri-L-glutamate</name>
        <dbReference type="ChEBI" id="CHEBI:58207"/>
    </ligand>
</feature>
<comment type="pathway">
    <text evidence="2 11">Amino-acid biosynthesis; L-methionine biosynthesis via de novo pathway; L-methionine from L-homocysteine (MetE route): step 1/1.</text>
</comment>
<accession>R1I0M0</accession>
<dbReference type="EC" id="2.1.1.14" evidence="11"/>
<dbReference type="PATRIC" id="fig|1292037.4.peg.6392"/>
<keyword evidence="10 11" id="KW-0486">Methionine biosynthesis</keyword>
<evidence type="ECO:0000256" key="5">
    <source>
        <dbReference type="ARBA" id="ARBA00022605"/>
    </source>
</evidence>
<dbReference type="GO" id="GO:0008270">
    <property type="term" value="F:zinc ion binding"/>
    <property type="evidence" value="ECO:0007669"/>
    <property type="project" value="InterPro"/>
</dbReference>
<dbReference type="InterPro" id="IPR038071">
    <property type="entry name" value="UROD/MetE-like_sf"/>
</dbReference>
<evidence type="ECO:0000256" key="4">
    <source>
        <dbReference type="ARBA" id="ARBA00022603"/>
    </source>
</evidence>
<evidence type="ECO:0000256" key="7">
    <source>
        <dbReference type="ARBA" id="ARBA00022723"/>
    </source>
</evidence>
<feature type="binding site" evidence="13">
    <location>
        <position position="682"/>
    </location>
    <ligand>
        <name>Zn(2+)</name>
        <dbReference type="ChEBI" id="CHEBI:29105"/>
        <label>1</label>
        <note>catalytic</note>
    </ligand>
</feature>
<feature type="binding site" evidence="11 12">
    <location>
        <position position="616"/>
    </location>
    <ligand>
        <name>L-homocysteine</name>
        <dbReference type="ChEBI" id="CHEBI:58199"/>
    </ligand>
</feature>
<feature type="binding site" evidence="11 12">
    <location>
        <begin position="448"/>
        <end position="450"/>
    </location>
    <ligand>
        <name>L-homocysteine</name>
        <dbReference type="ChEBI" id="CHEBI:58199"/>
    </ligand>
</feature>
<organism evidence="17 18">
    <name type="scientific">Amycolatopsis vancoresmycina DSM 44592</name>
    <dbReference type="NCBI Taxonomy" id="1292037"/>
    <lineage>
        <taxon>Bacteria</taxon>
        <taxon>Bacillati</taxon>
        <taxon>Actinomycetota</taxon>
        <taxon>Actinomycetes</taxon>
        <taxon>Pseudonocardiales</taxon>
        <taxon>Pseudonocardiaceae</taxon>
        <taxon>Amycolatopsis</taxon>
    </lineage>
</organism>
<evidence type="ECO:0000256" key="8">
    <source>
        <dbReference type="ARBA" id="ARBA00022737"/>
    </source>
</evidence>
<feature type="binding site" evidence="11 12">
    <location>
        <position position="616"/>
    </location>
    <ligand>
        <name>L-methionine</name>
        <dbReference type="ChEBI" id="CHEBI:57844"/>
    </ligand>
</feature>
<keyword evidence="8 11" id="KW-0677">Repeat</keyword>
<name>R1I0M0_9PSEU</name>
<proteinExistence type="inferred from homology"/>
<feature type="binding site" evidence="12">
    <location>
        <position position="25"/>
    </location>
    <ligand>
        <name>5-methyltetrahydropteroyltri-L-glutamate</name>
        <dbReference type="ChEBI" id="CHEBI:58207"/>
    </ligand>
</feature>
<dbReference type="OrthoDB" id="244285at2"/>
<dbReference type="NCBIfam" id="TIGR01371">
    <property type="entry name" value="met_syn_B12ind"/>
    <property type="match status" value="1"/>
</dbReference>
<feature type="domain" description="Cobalamin-independent methionine synthase MetE C-terminal/archaeal" evidence="15">
    <location>
        <begin position="443"/>
        <end position="765"/>
    </location>
</feature>
<dbReference type="InterPro" id="IPR002629">
    <property type="entry name" value="Met_Synth_C/arc"/>
</dbReference>
<dbReference type="eggNOG" id="COG0620">
    <property type="taxonomic scope" value="Bacteria"/>
</dbReference>
<feature type="binding site" evidence="13">
    <location>
        <position position="673"/>
    </location>
    <ligand>
        <name>Zn(2+)</name>
        <dbReference type="ChEBI" id="CHEBI:29105"/>
        <label>1</label>
        <note>catalytic</note>
    </ligand>
</feature>
<evidence type="ECO:0000259" key="16">
    <source>
        <dbReference type="Pfam" id="PF08267"/>
    </source>
</evidence>
<comment type="caution">
    <text evidence="17">The sequence shown here is derived from an EMBL/GenBank/DDBJ whole genome shotgun (WGS) entry which is preliminary data.</text>
</comment>
<feature type="binding site" evidence="11">
    <location>
        <position position="743"/>
    </location>
    <ligand>
        <name>Zn(2+)</name>
        <dbReference type="ChEBI" id="CHEBI:29105"/>
        <note>catalytic</note>
    </ligand>
</feature>
<feature type="binding site" evidence="11">
    <location>
        <position position="123"/>
    </location>
    <ligand>
        <name>5-methyltetrahydropteroyltri-L-glutamate</name>
        <dbReference type="ChEBI" id="CHEBI:58207"/>
    </ligand>
</feature>
<gene>
    <name evidence="11" type="primary">metE</name>
    <name evidence="17" type="ORF">H480_34045</name>
</gene>
<comment type="cofactor">
    <cofactor evidence="11">
        <name>Zn(2+)</name>
        <dbReference type="ChEBI" id="CHEBI:29105"/>
    </cofactor>
    <text evidence="11">Binds 1 zinc ion per subunit.</text>
</comment>
<feature type="binding site" evidence="11 12">
    <location>
        <position position="501"/>
    </location>
    <ligand>
        <name>L-methionine</name>
        <dbReference type="ChEBI" id="CHEBI:57844"/>
    </ligand>
</feature>
<dbReference type="Pfam" id="PF08267">
    <property type="entry name" value="Meth_synt_1"/>
    <property type="match status" value="1"/>
</dbReference>
<evidence type="ECO:0000256" key="2">
    <source>
        <dbReference type="ARBA" id="ARBA00004681"/>
    </source>
</evidence>
<comment type="similarity">
    <text evidence="3 11">Belongs to the vitamin-B12 independent methionine synthase family.</text>
</comment>
<feature type="binding site" evidence="11 12">
    <location>
        <begin position="448"/>
        <end position="450"/>
    </location>
    <ligand>
        <name>L-methionine</name>
        <dbReference type="ChEBI" id="CHEBI:57844"/>
    </ligand>
</feature>
<dbReference type="Gene3D" id="3.20.20.210">
    <property type="match status" value="2"/>
</dbReference>
<keyword evidence="6 11" id="KW-0808">Transferase</keyword>
<dbReference type="Pfam" id="PF01717">
    <property type="entry name" value="Meth_synt_2"/>
    <property type="match status" value="1"/>
</dbReference>
<dbReference type="AlphaFoldDB" id="R1I0M0"/>
<dbReference type="InterPro" id="IPR006276">
    <property type="entry name" value="Cobalamin-indep_Met_synthase"/>
</dbReference>
<dbReference type="PANTHER" id="PTHR30519">
    <property type="entry name" value="5-METHYLTETRAHYDROPTEROYLTRIGLUTAMATE--HOMOCYSTEINE METHYLTRANSFERASE"/>
    <property type="match status" value="1"/>
</dbReference>
<evidence type="ECO:0000313" key="18">
    <source>
        <dbReference type="Proteomes" id="UP000014139"/>
    </source>
</evidence>
<keyword evidence="18" id="KW-1185">Reference proteome</keyword>
<dbReference type="InterPro" id="IPR013215">
    <property type="entry name" value="Cbl-indep_Met_Synth_N"/>
</dbReference>
<evidence type="ECO:0000256" key="13">
    <source>
        <dbReference type="PIRSR" id="PIRSR000382-2"/>
    </source>
</evidence>
<evidence type="ECO:0000256" key="1">
    <source>
        <dbReference type="ARBA" id="ARBA00002777"/>
    </source>
</evidence>
<keyword evidence="7 11" id="KW-0479">Metal-binding</keyword>
<dbReference type="RefSeq" id="WP_004559198.1">
    <property type="nucleotide sequence ID" value="NZ_AOUO01000568.1"/>
</dbReference>
<protein>
    <recommendedName>
        <fullName evidence="11">5-methyltetrahydropteroyltriglutamate--homocysteine methyltransferase</fullName>
        <ecNumber evidence="11">2.1.1.14</ecNumber>
    </recommendedName>
    <alternativeName>
        <fullName evidence="11">Cobalamin-independent methionine synthase</fullName>
    </alternativeName>
    <alternativeName>
        <fullName evidence="11">Methionine synthase, vitamin-B12 independent isozyme</fullName>
    </alternativeName>
</protein>
<feature type="binding site" evidence="11">
    <location>
        <position position="682"/>
    </location>
    <ligand>
        <name>Zn(2+)</name>
        <dbReference type="ChEBI" id="CHEBI:29105"/>
        <note>catalytic</note>
    </ligand>
</feature>
<dbReference type="UniPathway" id="UPA00051">
    <property type="reaction ID" value="UER00082"/>
</dbReference>
<feature type="binding site" evidence="13">
    <location>
        <position position="658"/>
    </location>
    <ligand>
        <name>Zn(2+)</name>
        <dbReference type="ChEBI" id="CHEBI:29105"/>
        <label>2</label>
    </ligand>
</feature>
<dbReference type="EMBL" id="AOUO01000568">
    <property type="protein sequence ID" value="EOD63999.1"/>
    <property type="molecule type" value="Genomic_DNA"/>
</dbReference>
<evidence type="ECO:0000256" key="11">
    <source>
        <dbReference type="HAMAP-Rule" id="MF_00172"/>
    </source>
</evidence>
<evidence type="ECO:0000256" key="9">
    <source>
        <dbReference type="ARBA" id="ARBA00022833"/>
    </source>
</evidence>
<feature type="binding site" evidence="11">
    <location>
        <position position="622"/>
    </location>
    <ligand>
        <name>5-methyltetrahydropteroyltri-L-glutamate</name>
        <dbReference type="ChEBI" id="CHEBI:58207"/>
    </ligand>
</feature>
<dbReference type="PIRSF" id="PIRSF000382">
    <property type="entry name" value="MeTrfase_B12_ind"/>
    <property type="match status" value="1"/>
</dbReference>
<keyword evidence="5 11" id="KW-0028">Amino-acid biosynthesis</keyword>
<feature type="binding site" evidence="13">
    <location>
        <position position="660"/>
    </location>
    <ligand>
        <name>Zn(2+)</name>
        <dbReference type="ChEBI" id="CHEBI:29105"/>
        <label>1</label>
        <note>catalytic</note>
    </ligand>
</feature>
<reference evidence="17 18" key="1">
    <citation type="submission" date="2013-02" db="EMBL/GenBank/DDBJ databases">
        <title>Draft genome sequence of Amycolatopsis vancoresmycina strain DSM 44592T.</title>
        <authorList>
            <person name="Kumar S."/>
            <person name="Kaur N."/>
            <person name="Kaur C."/>
            <person name="Raghava G.P.S."/>
            <person name="Mayilraj S."/>
        </authorList>
    </citation>
    <scope>NUCLEOTIDE SEQUENCE [LARGE SCALE GENOMIC DNA]</scope>
    <source>
        <strain evidence="17 18">DSM 44592</strain>
    </source>
</reference>